<evidence type="ECO:0000259" key="2">
    <source>
        <dbReference type="Pfam" id="PF03413"/>
    </source>
</evidence>
<comment type="caution">
    <text evidence="3">The sequence shown here is derived from an EMBL/GenBank/DDBJ whole genome shotgun (WGS) entry which is preliminary data.</text>
</comment>
<proteinExistence type="predicted"/>
<evidence type="ECO:0000256" key="1">
    <source>
        <dbReference type="SAM" id="MobiDB-lite"/>
    </source>
</evidence>
<dbReference type="InterPro" id="IPR025711">
    <property type="entry name" value="PepSY"/>
</dbReference>
<evidence type="ECO:0000313" key="3">
    <source>
        <dbReference type="EMBL" id="RHM07488.1"/>
    </source>
</evidence>
<dbReference type="RefSeq" id="WP_118365845.1">
    <property type="nucleotide sequence ID" value="NZ_QRPK01000065.1"/>
</dbReference>
<keyword evidence="4" id="KW-1185">Reference proteome</keyword>
<dbReference type="EMBL" id="QRPK01000065">
    <property type="protein sequence ID" value="RHM07488.1"/>
    <property type="molecule type" value="Genomic_DNA"/>
</dbReference>
<dbReference type="OrthoDB" id="2236551at2"/>
<dbReference type="Pfam" id="PF03413">
    <property type="entry name" value="PepSY"/>
    <property type="match status" value="1"/>
</dbReference>
<dbReference type="Proteomes" id="UP000284868">
    <property type="component" value="Unassembled WGS sequence"/>
</dbReference>
<dbReference type="AlphaFoldDB" id="A0A415P4B9"/>
<evidence type="ECO:0000313" key="4">
    <source>
        <dbReference type="Proteomes" id="UP000284868"/>
    </source>
</evidence>
<reference evidence="3 4" key="1">
    <citation type="submission" date="2018-08" db="EMBL/GenBank/DDBJ databases">
        <title>A genome reference for cultivated species of the human gut microbiota.</title>
        <authorList>
            <person name="Zou Y."/>
            <person name="Xue W."/>
            <person name="Luo G."/>
        </authorList>
    </citation>
    <scope>NUCLEOTIDE SEQUENCE [LARGE SCALE GENOMIC DNA]</scope>
    <source>
        <strain evidence="3 4">AF35-6BH</strain>
    </source>
</reference>
<dbReference type="Gene3D" id="3.10.450.40">
    <property type="match status" value="1"/>
</dbReference>
<dbReference type="PROSITE" id="PS51257">
    <property type="entry name" value="PROKAR_LIPOPROTEIN"/>
    <property type="match status" value="1"/>
</dbReference>
<organism evidence="3 4">
    <name type="scientific">Amedibacillus dolichus</name>
    <dbReference type="NCBI Taxonomy" id="31971"/>
    <lineage>
        <taxon>Bacteria</taxon>
        <taxon>Bacillati</taxon>
        <taxon>Bacillota</taxon>
        <taxon>Erysipelotrichia</taxon>
        <taxon>Erysipelotrichales</taxon>
        <taxon>Erysipelotrichaceae</taxon>
        <taxon>Amedibacillus</taxon>
    </lineage>
</organism>
<feature type="domain" description="PepSY" evidence="2">
    <location>
        <begin position="112"/>
        <end position="172"/>
    </location>
</feature>
<feature type="region of interest" description="Disordered" evidence="1">
    <location>
        <begin position="81"/>
        <end position="105"/>
    </location>
</feature>
<name>A0A415P4B9_9FIRM</name>
<accession>A0A415P4B9</accession>
<gene>
    <name evidence="3" type="ORF">DWZ83_09085</name>
</gene>
<protein>
    <recommendedName>
        <fullName evidence="2">PepSY domain-containing protein</fullName>
    </recommendedName>
</protein>
<sequence length="179" mass="19900">MKAMRLLMIGAIGCSFVLTGCGKKVTTEEARDIALKDAGLSEKEVRFTSEKIDDDGFEFSFHTDKKAYIYEISERGKIEEISTSNYTTPKNDKTNENQQTQAPSADKEAAMLTQEQALEKAIAHFKVDAAAITNLQIYQENDDGIQVYDIEFVYDGKEYSAEVDVTSGAITSSDIDMIH</sequence>